<sequence length="444" mass="48243">MYKRSIVSAMAVAVLAQWPATSAQAAFVEDSKATLGLRNFYINADPREGVANRQEEWGQGLILNFASGYTHDGQGIGIDALGLLGVRLDSGKGRHGNPTSNAYGGVVFPTDGDGRAASEFSSLGLTGKLKLSSTELKVGTLQPRLPVVTFNDGRLLPQTFLGAQITSTELAGLTLIAGQLERAKGRNSSDSRGLSIAGANNARSGRFSNEFRYAGLDYRFTERLLGQYYYGRLDEFYAQHFVGLVHQQPLPTGSLKTDLRYFDSRAVGANASAEGRSSGYRSAGYWRAGDPEQGKVDNRTWSALFTYSLQGHAISLGHQRVEGPSAFPFLNQGDGATAALITDRQLGKFLNAGQRTWLAEYGYDFGRIGVPGLKAVVTYLNGTGIDTSQGSRQEWERDIRVDYQWQDGPLKGLGLSWRNASLRSDVATDLDENRLILSYSLPLL</sequence>
<dbReference type="EMBL" id="JBHRXZ010000024">
    <property type="protein sequence ID" value="MFC3609224.1"/>
    <property type="molecule type" value="Genomic_DNA"/>
</dbReference>
<dbReference type="Proteomes" id="UP001595630">
    <property type="component" value="Unassembled WGS sequence"/>
</dbReference>
<comment type="similarity">
    <text evidence="1">Belongs to the outer membrane porin (Opr) (TC 1.B.25) family.</text>
</comment>
<protein>
    <submittedName>
        <fullName evidence="5">OprD family porin</fullName>
    </submittedName>
</protein>
<feature type="signal peptide" evidence="4">
    <location>
        <begin position="1"/>
        <end position="25"/>
    </location>
</feature>
<reference evidence="6" key="1">
    <citation type="journal article" date="2019" name="Int. J. Syst. Evol. Microbiol.">
        <title>The Global Catalogue of Microorganisms (GCM) 10K type strain sequencing project: providing services to taxonomists for standard genome sequencing and annotation.</title>
        <authorList>
            <consortium name="The Broad Institute Genomics Platform"/>
            <consortium name="The Broad Institute Genome Sequencing Center for Infectious Disease"/>
            <person name="Wu L."/>
            <person name="Ma J."/>
        </authorList>
    </citation>
    <scope>NUCLEOTIDE SEQUENCE [LARGE SCALE GENOMIC DNA]</scope>
    <source>
        <strain evidence="6">KCTC 42447</strain>
    </source>
</reference>
<evidence type="ECO:0000313" key="6">
    <source>
        <dbReference type="Proteomes" id="UP001595630"/>
    </source>
</evidence>
<evidence type="ECO:0000313" key="5">
    <source>
        <dbReference type="EMBL" id="MFC3609224.1"/>
    </source>
</evidence>
<organism evidence="5 6">
    <name type="scientific">Stutzerimonas tarimensis</name>
    <dbReference type="NCBI Taxonomy" id="1507735"/>
    <lineage>
        <taxon>Bacteria</taxon>
        <taxon>Pseudomonadati</taxon>
        <taxon>Pseudomonadota</taxon>
        <taxon>Gammaproteobacteria</taxon>
        <taxon>Pseudomonadales</taxon>
        <taxon>Pseudomonadaceae</taxon>
        <taxon>Stutzerimonas</taxon>
    </lineage>
</organism>
<keyword evidence="3 4" id="KW-0732">Signal</keyword>
<name>A0ABV7T7P8_9GAMM</name>
<dbReference type="Pfam" id="PF03573">
    <property type="entry name" value="OprD"/>
    <property type="match status" value="1"/>
</dbReference>
<proteinExistence type="inferred from homology"/>
<dbReference type="InterPro" id="IPR023614">
    <property type="entry name" value="Porin_dom_sf"/>
</dbReference>
<feature type="chain" id="PRO_5045691421" evidence="4">
    <location>
        <begin position="26"/>
        <end position="444"/>
    </location>
</feature>
<dbReference type="RefSeq" id="WP_386366577.1">
    <property type="nucleotide sequence ID" value="NZ_JBHRXZ010000024.1"/>
</dbReference>
<keyword evidence="2" id="KW-0813">Transport</keyword>
<gene>
    <name evidence="5" type="ORF">ACFOMF_15690</name>
</gene>
<keyword evidence="6" id="KW-1185">Reference proteome</keyword>
<comment type="caution">
    <text evidence="5">The sequence shown here is derived from an EMBL/GenBank/DDBJ whole genome shotgun (WGS) entry which is preliminary data.</text>
</comment>
<evidence type="ECO:0000256" key="1">
    <source>
        <dbReference type="ARBA" id="ARBA00009075"/>
    </source>
</evidence>
<dbReference type="PANTHER" id="PTHR34596:SF2">
    <property type="entry name" value="CHITOPORIN"/>
    <property type="match status" value="1"/>
</dbReference>
<dbReference type="PANTHER" id="PTHR34596">
    <property type="entry name" value="CHITOPORIN"/>
    <property type="match status" value="1"/>
</dbReference>
<evidence type="ECO:0000256" key="3">
    <source>
        <dbReference type="ARBA" id="ARBA00022729"/>
    </source>
</evidence>
<dbReference type="Gene3D" id="2.40.160.10">
    <property type="entry name" value="Porin"/>
    <property type="match status" value="1"/>
</dbReference>
<evidence type="ECO:0000256" key="4">
    <source>
        <dbReference type="SAM" id="SignalP"/>
    </source>
</evidence>
<evidence type="ECO:0000256" key="2">
    <source>
        <dbReference type="ARBA" id="ARBA00022448"/>
    </source>
</evidence>
<accession>A0ABV7T7P8</accession>
<dbReference type="InterPro" id="IPR005318">
    <property type="entry name" value="OM_porin_bac"/>
</dbReference>